<dbReference type="InterPro" id="IPR004090">
    <property type="entry name" value="Chemotax_Me-accpt_rcpt"/>
</dbReference>
<dbReference type="CDD" id="cd06225">
    <property type="entry name" value="HAMP"/>
    <property type="match status" value="1"/>
</dbReference>
<accession>A0AA41Z3S7</accession>
<protein>
    <submittedName>
        <fullName evidence="9">Methyl-accepting chemotaxis protein</fullName>
    </submittedName>
</protein>
<evidence type="ECO:0000256" key="3">
    <source>
        <dbReference type="ARBA" id="ARBA00029447"/>
    </source>
</evidence>
<evidence type="ECO:0000256" key="4">
    <source>
        <dbReference type="PROSITE-ProRule" id="PRU00284"/>
    </source>
</evidence>
<keyword evidence="6" id="KW-0472">Membrane</keyword>
<feature type="domain" description="HAMP" evidence="8">
    <location>
        <begin position="297"/>
        <end position="343"/>
    </location>
</feature>
<dbReference type="InterPro" id="IPR051310">
    <property type="entry name" value="MCP_chemotaxis"/>
</dbReference>
<evidence type="ECO:0000259" key="8">
    <source>
        <dbReference type="PROSITE" id="PS50885"/>
    </source>
</evidence>
<dbReference type="PROSITE" id="PS50111">
    <property type="entry name" value="CHEMOTAXIS_TRANSDUC_2"/>
    <property type="match status" value="1"/>
</dbReference>
<dbReference type="CDD" id="cd19410">
    <property type="entry name" value="HK9-like_sensor"/>
    <property type="match status" value="1"/>
</dbReference>
<dbReference type="Pfam" id="PF05227">
    <property type="entry name" value="CHASE3"/>
    <property type="match status" value="1"/>
</dbReference>
<dbReference type="EMBL" id="JAMOIM010000044">
    <property type="protein sequence ID" value="MCW6512255.1"/>
    <property type="molecule type" value="Genomic_DNA"/>
</dbReference>
<proteinExistence type="inferred from homology"/>
<dbReference type="Pfam" id="PF00015">
    <property type="entry name" value="MCPsignal"/>
    <property type="match status" value="1"/>
</dbReference>
<dbReference type="GO" id="GO:0007165">
    <property type="term" value="P:signal transduction"/>
    <property type="evidence" value="ECO:0007669"/>
    <property type="project" value="UniProtKB-KW"/>
</dbReference>
<comment type="subcellular location">
    <subcellularLocation>
        <location evidence="1">Membrane</location>
    </subcellularLocation>
</comment>
<feature type="transmembrane region" description="Helical" evidence="6">
    <location>
        <begin position="12"/>
        <end position="35"/>
    </location>
</feature>
<dbReference type="SUPFAM" id="SSF58104">
    <property type="entry name" value="Methyl-accepting chemotaxis protein (MCP) signaling domain"/>
    <property type="match status" value="1"/>
</dbReference>
<dbReference type="CDD" id="cd11386">
    <property type="entry name" value="MCP_signal"/>
    <property type="match status" value="1"/>
</dbReference>
<sequence length="637" mass="67928">MMWDNLKISKKLGLAFALQIAGTLVLSAVLFFVLISLRQAAQWNDHTYEVLAKIEGVITSMVNQETGLRGYLIGGKDSFLEPYNAGEAAGDQAMDQLQSLTADNPAQQTRIADLRRLVAQWRDEAAKPSIKLMTDVATQDQARTREASGFGKQSMDAIRAKAAEISGAEAALLVERGRLADQMHSVAQWALLIGGLASIALATLMGVIFSRSVTMPIARLTRAMDRITQGEADAIIERTERTDEVGDLTRTASAFGEAAHKLRAEAQASVGREVLERERQEREAAQARDAADDLHIITELGTGLRALSDGNLTHRIESAFAAKATQLKEDFNSAVGKLQETMTVISGSSSAIRLGTAEISTASDDLSRRTEQQAASLEETAAALDEITATVKKTSDGSRHAQKVVGSAKSDAERSGIVVSQAVEAMSAIEQSAHKISQIIGVIDEIAFQTNLLALNAGVEAARAGEAGRGFAVVASEVRALAQRSAEAAKEIKALISTSSQQVEAGVDLVNETGGALKRIVTQVAEINAVVSDIATSTQEQATALQEVNTAINQMDQVTQQNAAMVEESTAASKNLAQETEELARLIGQFQIETNQRPIAARLQARPARKTVTALKTTGTGGATRKPEAAAQSWEEF</sequence>
<dbReference type="SUPFAM" id="SSF158472">
    <property type="entry name" value="HAMP domain-like"/>
    <property type="match status" value="1"/>
</dbReference>
<evidence type="ECO:0000256" key="5">
    <source>
        <dbReference type="SAM" id="MobiDB-lite"/>
    </source>
</evidence>
<evidence type="ECO:0000313" key="9">
    <source>
        <dbReference type="EMBL" id="MCW6512255.1"/>
    </source>
</evidence>
<comment type="similarity">
    <text evidence="3">Belongs to the methyl-accepting chemotaxis (MCP) protein family.</text>
</comment>
<evidence type="ECO:0000313" key="10">
    <source>
        <dbReference type="Proteomes" id="UP001165667"/>
    </source>
</evidence>
<dbReference type="InterPro" id="IPR007891">
    <property type="entry name" value="CHASE3"/>
</dbReference>
<dbReference type="PROSITE" id="PS50885">
    <property type="entry name" value="HAMP"/>
    <property type="match status" value="2"/>
</dbReference>
<dbReference type="Proteomes" id="UP001165667">
    <property type="component" value="Unassembled WGS sequence"/>
</dbReference>
<dbReference type="PRINTS" id="PR00260">
    <property type="entry name" value="CHEMTRNSDUCR"/>
</dbReference>
<dbReference type="GO" id="GO:0016020">
    <property type="term" value="C:membrane"/>
    <property type="evidence" value="ECO:0007669"/>
    <property type="project" value="UniProtKB-SubCell"/>
</dbReference>
<dbReference type="GO" id="GO:0004888">
    <property type="term" value="F:transmembrane signaling receptor activity"/>
    <property type="evidence" value="ECO:0007669"/>
    <property type="project" value="InterPro"/>
</dbReference>
<evidence type="ECO:0000259" key="7">
    <source>
        <dbReference type="PROSITE" id="PS50111"/>
    </source>
</evidence>
<dbReference type="SMART" id="SM00283">
    <property type="entry name" value="MA"/>
    <property type="match status" value="1"/>
</dbReference>
<keyword evidence="10" id="KW-1185">Reference proteome</keyword>
<dbReference type="FunFam" id="1.10.287.950:FF:000001">
    <property type="entry name" value="Methyl-accepting chemotaxis sensory transducer"/>
    <property type="match status" value="1"/>
</dbReference>
<organism evidence="9 10">
    <name type="scientific">Lichenifustis flavocetrariae</name>
    <dbReference type="NCBI Taxonomy" id="2949735"/>
    <lineage>
        <taxon>Bacteria</taxon>
        <taxon>Pseudomonadati</taxon>
        <taxon>Pseudomonadota</taxon>
        <taxon>Alphaproteobacteria</taxon>
        <taxon>Hyphomicrobiales</taxon>
        <taxon>Lichenihabitantaceae</taxon>
        <taxon>Lichenifustis</taxon>
    </lineage>
</organism>
<keyword evidence="4" id="KW-0807">Transducer</keyword>
<gene>
    <name evidence="9" type="ORF">M8523_30500</name>
</gene>
<dbReference type="Gene3D" id="1.10.287.950">
    <property type="entry name" value="Methyl-accepting chemotaxis protein"/>
    <property type="match status" value="1"/>
</dbReference>
<keyword evidence="6" id="KW-0812">Transmembrane</keyword>
<dbReference type="AlphaFoldDB" id="A0AA41Z3S7"/>
<dbReference type="InterPro" id="IPR003660">
    <property type="entry name" value="HAMP_dom"/>
</dbReference>
<comment type="caution">
    <text evidence="9">The sequence shown here is derived from an EMBL/GenBank/DDBJ whole genome shotgun (WGS) entry which is preliminary data.</text>
</comment>
<feature type="region of interest" description="Disordered" evidence="5">
    <location>
        <begin position="615"/>
        <end position="637"/>
    </location>
</feature>
<dbReference type="PANTHER" id="PTHR43531">
    <property type="entry name" value="PROTEIN ICFG"/>
    <property type="match status" value="1"/>
</dbReference>
<feature type="domain" description="HAMP" evidence="8">
    <location>
        <begin position="211"/>
        <end position="264"/>
    </location>
</feature>
<feature type="transmembrane region" description="Helical" evidence="6">
    <location>
        <begin position="186"/>
        <end position="209"/>
    </location>
</feature>
<dbReference type="GO" id="GO:0006935">
    <property type="term" value="P:chemotaxis"/>
    <property type="evidence" value="ECO:0007669"/>
    <property type="project" value="UniProtKB-KW"/>
</dbReference>
<name>A0AA41Z3S7_9HYPH</name>
<dbReference type="PANTHER" id="PTHR43531:SF11">
    <property type="entry name" value="METHYL-ACCEPTING CHEMOTAXIS PROTEIN 3"/>
    <property type="match status" value="1"/>
</dbReference>
<dbReference type="Gene3D" id="6.10.340.10">
    <property type="match status" value="1"/>
</dbReference>
<dbReference type="InterPro" id="IPR004089">
    <property type="entry name" value="MCPsignal_dom"/>
</dbReference>
<dbReference type="SMART" id="SM00304">
    <property type="entry name" value="HAMP"/>
    <property type="match status" value="2"/>
</dbReference>
<keyword evidence="6" id="KW-1133">Transmembrane helix</keyword>
<keyword evidence="2" id="KW-0145">Chemotaxis</keyword>
<evidence type="ECO:0000256" key="2">
    <source>
        <dbReference type="ARBA" id="ARBA00022500"/>
    </source>
</evidence>
<reference evidence="9" key="1">
    <citation type="submission" date="2022-05" db="EMBL/GenBank/DDBJ databases">
        <authorList>
            <person name="Pankratov T."/>
        </authorList>
    </citation>
    <scope>NUCLEOTIDE SEQUENCE</scope>
    <source>
        <strain evidence="9">BP6-180914</strain>
    </source>
</reference>
<evidence type="ECO:0000256" key="1">
    <source>
        <dbReference type="ARBA" id="ARBA00004370"/>
    </source>
</evidence>
<feature type="domain" description="Methyl-accepting transducer" evidence="7">
    <location>
        <begin position="348"/>
        <end position="577"/>
    </location>
</feature>
<evidence type="ECO:0000256" key="6">
    <source>
        <dbReference type="SAM" id="Phobius"/>
    </source>
</evidence>